<feature type="chain" id="PRO_5017228590" evidence="1">
    <location>
        <begin position="23"/>
        <end position="86"/>
    </location>
</feature>
<proteinExistence type="predicted"/>
<keyword evidence="3" id="KW-1185">Reference proteome</keyword>
<sequence>MEAFKFIFLLFLIVSLFNVNDAVSRATTTTISKIRPTPIYRIETPMAQKRSDKKLKRRFVCNYRNCPVYSLRKRAFCNCPRPIYEK</sequence>
<evidence type="ECO:0000313" key="3">
    <source>
        <dbReference type="Proteomes" id="UP000266861"/>
    </source>
</evidence>
<reference evidence="2 3" key="1">
    <citation type="submission" date="2018-08" db="EMBL/GenBank/DDBJ databases">
        <title>Genome and evolution of the arbuscular mycorrhizal fungus Diversispora epigaea (formerly Glomus versiforme) and its bacterial endosymbionts.</title>
        <authorList>
            <person name="Sun X."/>
            <person name="Fei Z."/>
            <person name="Harrison M."/>
        </authorList>
    </citation>
    <scope>NUCLEOTIDE SEQUENCE [LARGE SCALE GENOMIC DNA]</scope>
    <source>
        <strain evidence="2 3">IT104</strain>
    </source>
</reference>
<dbReference type="AlphaFoldDB" id="A0A397JDS0"/>
<feature type="signal peptide" evidence="1">
    <location>
        <begin position="1"/>
        <end position="22"/>
    </location>
</feature>
<comment type="caution">
    <text evidence="2">The sequence shown here is derived from an EMBL/GenBank/DDBJ whole genome shotgun (WGS) entry which is preliminary data.</text>
</comment>
<dbReference type="Proteomes" id="UP000266861">
    <property type="component" value="Unassembled WGS sequence"/>
</dbReference>
<organism evidence="2 3">
    <name type="scientific">Diversispora epigaea</name>
    <dbReference type="NCBI Taxonomy" id="1348612"/>
    <lineage>
        <taxon>Eukaryota</taxon>
        <taxon>Fungi</taxon>
        <taxon>Fungi incertae sedis</taxon>
        <taxon>Mucoromycota</taxon>
        <taxon>Glomeromycotina</taxon>
        <taxon>Glomeromycetes</taxon>
        <taxon>Diversisporales</taxon>
        <taxon>Diversisporaceae</taxon>
        <taxon>Diversispora</taxon>
    </lineage>
</organism>
<accession>A0A397JDS0</accession>
<evidence type="ECO:0000313" key="2">
    <source>
        <dbReference type="EMBL" id="RHZ83133.1"/>
    </source>
</evidence>
<keyword evidence="1" id="KW-0732">Signal</keyword>
<name>A0A397JDS0_9GLOM</name>
<dbReference type="EMBL" id="PQFF01000092">
    <property type="protein sequence ID" value="RHZ83133.1"/>
    <property type="molecule type" value="Genomic_DNA"/>
</dbReference>
<evidence type="ECO:0000256" key="1">
    <source>
        <dbReference type="SAM" id="SignalP"/>
    </source>
</evidence>
<gene>
    <name evidence="2" type="ORF">Glove_99g41</name>
</gene>
<protein>
    <submittedName>
        <fullName evidence="2">Uncharacterized protein</fullName>
    </submittedName>
</protein>